<keyword evidence="7" id="KW-1185">Reference proteome</keyword>
<keyword evidence="4" id="KW-0539">Nucleus</keyword>
<evidence type="ECO:0000256" key="2">
    <source>
        <dbReference type="ARBA" id="ARBA00023015"/>
    </source>
</evidence>
<evidence type="ECO:0000256" key="1">
    <source>
        <dbReference type="ARBA" id="ARBA00004123"/>
    </source>
</evidence>
<dbReference type="PANTHER" id="PTHR31001:SF85">
    <property type="entry name" value="ZN(II)2CYS6 TRANSCRIPTION FACTOR (EUROFUNG)"/>
    <property type="match status" value="1"/>
</dbReference>
<keyword evidence="3" id="KW-0804">Transcription</keyword>
<dbReference type="Proteomes" id="UP000184188">
    <property type="component" value="Unassembled WGS sequence"/>
</dbReference>
<evidence type="ECO:0000256" key="3">
    <source>
        <dbReference type="ARBA" id="ARBA00023163"/>
    </source>
</evidence>
<dbReference type="Pfam" id="PF04082">
    <property type="entry name" value="Fungal_trans"/>
    <property type="match status" value="1"/>
</dbReference>
<dbReference type="EMBL" id="KV878348">
    <property type="protein sequence ID" value="OJJ44452.1"/>
    <property type="molecule type" value="Genomic_DNA"/>
</dbReference>
<organism evidence="6 7">
    <name type="scientific">Penicilliopsis zonata CBS 506.65</name>
    <dbReference type="NCBI Taxonomy" id="1073090"/>
    <lineage>
        <taxon>Eukaryota</taxon>
        <taxon>Fungi</taxon>
        <taxon>Dikarya</taxon>
        <taxon>Ascomycota</taxon>
        <taxon>Pezizomycotina</taxon>
        <taxon>Eurotiomycetes</taxon>
        <taxon>Eurotiomycetidae</taxon>
        <taxon>Eurotiales</taxon>
        <taxon>Aspergillaceae</taxon>
        <taxon>Penicilliopsis</taxon>
    </lineage>
</organism>
<dbReference type="AlphaFoldDB" id="A0A1L9SB98"/>
<reference evidence="7" key="1">
    <citation type="journal article" date="2017" name="Genome Biol.">
        <title>Comparative genomics reveals high biological diversity and specific adaptations in the industrially and medically important fungal genus Aspergillus.</title>
        <authorList>
            <person name="de Vries R.P."/>
            <person name="Riley R."/>
            <person name="Wiebenga A."/>
            <person name="Aguilar-Osorio G."/>
            <person name="Amillis S."/>
            <person name="Uchima C.A."/>
            <person name="Anderluh G."/>
            <person name="Asadollahi M."/>
            <person name="Askin M."/>
            <person name="Barry K."/>
            <person name="Battaglia E."/>
            <person name="Bayram O."/>
            <person name="Benocci T."/>
            <person name="Braus-Stromeyer S.A."/>
            <person name="Caldana C."/>
            <person name="Canovas D."/>
            <person name="Cerqueira G.C."/>
            <person name="Chen F."/>
            <person name="Chen W."/>
            <person name="Choi C."/>
            <person name="Clum A."/>
            <person name="Dos Santos R.A."/>
            <person name="Damasio A.R."/>
            <person name="Diallinas G."/>
            <person name="Emri T."/>
            <person name="Fekete E."/>
            <person name="Flipphi M."/>
            <person name="Freyberg S."/>
            <person name="Gallo A."/>
            <person name="Gournas C."/>
            <person name="Habgood R."/>
            <person name="Hainaut M."/>
            <person name="Harispe M.L."/>
            <person name="Henrissat B."/>
            <person name="Hilden K.S."/>
            <person name="Hope R."/>
            <person name="Hossain A."/>
            <person name="Karabika E."/>
            <person name="Karaffa L."/>
            <person name="Karanyi Z."/>
            <person name="Krasevec N."/>
            <person name="Kuo A."/>
            <person name="Kusch H."/>
            <person name="LaButti K."/>
            <person name="Lagendijk E.L."/>
            <person name="Lapidus A."/>
            <person name="Levasseur A."/>
            <person name="Lindquist E."/>
            <person name="Lipzen A."/>
            <person name="Logrieco A.F."/>
            <person name="MacCabe A."/>
            <person name="Maekelae M.R."/>
            <person name="Malavazi I."/>
            <person name="Melin P."/>
            <person name="Meyer V."/>
            <person name="Mielnichuk N."/>
            <person name="Miskei M."/>
            <person name="Molnar A.P."/>
            <person name="Mule G."/>
            <person name="Ngan C.Y."/>
            <person name="Orejas M."/>
            <person name="Orosz E."/>
            <person name="Ouedraogo J.P."/>
            <person name="Overkamp K.M."/>
            <person name="Park H.-S."/>
            <person name="Perrone G."/>
            <person name="Piumi F."/>
            <person name="Punt P.J."/>
            <person name="Ram A.F."/>
            <person name="Ramon A."/>
            <person name="Rauscher S."/>
            <person name="Record E."/>
            <person name="Riano-Pachon D.M."/>
            <person name="Robert V."/>
            <person name="Roehrig J."/>
            <person name="Ruller R."/>
            <person name="Salamov A."/>
            <person name="Salih N.S."/>
            <person name="Samson R.A."/>
            <person name="Sandor E."/>
            <person name="Sanguinetti M."/>
            <person name="Schuetze T."/>
            <person name="Sepcic K."/>
            <person name="Shelest E."/>
            <person name="Sherlock G."/>
            <person name="Sophianopoulou V."/>
            <person name="Squina F.M."/>
            <person name="Sun H."/>
            <person name="Susca A."/>
            <person name="Todd R.B."/>
            <person name="Tsang A."/>
            <person name="Unkles S.E."/>
            <person name="van de Wiele N."/>
            <person name="van Rossen-Uffink D."/>
            <person name="Oliveira J.V."/>
            <person name="Vesth T.C."/>
            <person name="Visser J."/>
            <person name="Yu J.-H."/>
            <person name="Zhou M."/>
            <person name="Andersen M.R."/>
            <person name="Archer D.B."/>
            <person name="Baker S.E."/>
            <person name="Benoit I."/>
            <person name="Brakhage A.A."/>
            <person name="Braus G.H."/>
            <person name="Fischer R."/>
            <person name="Frisvad J.C."/>
            <person name="Goldman G.H."/>
            <person name="Houbraken J."/>
            <person name="Oakley B."/>
            <person name="Pocsi I."/>
            <person name="Scazzocchio C."/>
            <person name="Seiboth B."/>
            <person name="vanKuyk P.A."/>
            <person name="Wortman J."/>
            <person name="Dyer P.S."/>
            <person name="Grigoriev I.V."/>
        </authorList>
    </citation>
    <scope>NUCLEOTIDE SEQUENCE [LARGE SCALE GENOMIC DNA]</scope>
    <source>
        <strain evidence="7">CBS 506.65</strain>
    </source>
</reference>
<evidence type="ECO:0000256" key="4">
    <source>
        <dbReference type="ARBA" id="ARBA00023242"/>
    </source>
</evidence>
<dbReference type="PANTHER" id="PTHR31001">
    <property type="entry name" value="UNCHARACTERIZED TRANSCRIPTIONAL REGULATORY PROTEIN"/>
    <property type="match status" value="1"/>
</dbReference>
<comment type="subcellular location">
    <subcellularLocation>
        <location evidence="1">Nucleus</location>
    </subcellularLocation>
</comment>
<dbReference type="STRING" id="1073090.A0A1L9SB98"/>
<dbReference type="CDD" id="cd12148">
    <property type="entry name" value="fungal_TF_MHR"/>
    <property type="match status" value="1"/>
</dbReference>
<evidence type="ECO:0000313" key="6">
    <source>
        <dbReference type="EMBL" id="OJJ44452.1"/>
    </source>
</evidence>
<dbReference type="InterPro" id="IPR007219">
    <property type="entry name" value="XnlR_reg_dom"/>
</dbReference>
<accession>A0A1L9SB98</accession>
<dbReference type="GeneID" id="34616695"/>
<dbReference type="VEuPathDB" id="FungiDB:ASPZODRAFT_794491"/>
<dbReference type="GO" id="GO:0008270">
    <property type="term" value="F:zinc ion binding"/>
    <property type="evidence" value="ECO:0007669"/>
    <property type="project" value="InterPro"/>
</dbReference>
<protein>
    <recommendedName>
        <fullName evidence="5">Xylanolytic transcriptional activator regulatory domain-containing protein</fullName>
    </recommendedName>
</protein>
<dbReference type="OrthoDB" id="435881at2759"/>
<gene>
    <name evidence="6" type="ORF">ASPZODRAFT_794491</name>
</gene>
<dbReference type="GO" id="GO:0006351">
    <property type="term" value="P:DNA-templated transcription"/>
    <property type="evidence" value="ECO:0007669"/>
    <property type="project" value="InterPro"/>
</dbReference>
<feature type="domain" description="Xylanolytic transcriptional activator regulatory" evidence="5">
    <location>
        <begin position="81"/>
        <end position="156"/>
    </location>
</feature>
<dbReference type="SMART" id="SM00906">
    <property type="entry name" value="Fungal_trans"/>
    <property type="match status" value="1"/>
</dbReference>
<proteinExistence type="predicted"/>
<evidence type="ECO:0000259" key="5">
    <source>
        <dbReference type="SMART" id="SM00906"/>
    </source>
</evidence>
<dbReference type="GO" id="GO:0003677">
    <property type="term" value="F:DNA binding"/>
    <property type="evidence" value="ECO:0007669"/>
    <property type="project" value="InterPro"/>
</dbReference>
<sequence length="378" mass="42245">MSTQTTTALRASICAAAVASLSVRECLETFHERRDVLLQSWQDTTRAALVEAGFLRNADLNLLAAQLLLLTSMLDNDPNELWSLFGTVLRLAQSQGLHRDGEVLGLKKNVLESEMRRRVWWYLVTLDARLAELVGADTSSARTDTRIPLHVNDADLAPDMQSVPPERAEACDMTFCRLKYEIAQFTARKPPLPTQSLLLSQLEGSLEARYLRSLDPVDPVQFLSSLATRSSLCKLRQATTLSLADRTVAYDNLIHASPSLARFLWHVRFFFPWGAPVFTLQFLAAHPDWDAAATKAFNTLLQLYAHHPEFLEEAATNVTGRILGGLMLKAWAVRESFLKEKGGDVNVPATVEALQVRQAVEQVDASIDLLDWSWDIPY</sequence>
<name>A0A1L9SB98_9EURO</name>
<evidence type="ECO:0000313" key="7">
    <source>
        <dbReference type="Proteomes" id="UP000184188"/>
    </source>
</evidence>
<dbReference type="InterPro" id="IPR050613">
    <property type="entry name" value="Sec_Metabolite_Reg"/>
</dbReference>
<keyword evidence="2" id="KW-0805">Transcription regulation</keyword>
<dbReference type="GO" id="GO:0005634">
    <property type="term" value="C:nucleus"/>
    <property type="evidence" value="ECO:0007669"/>
    <property type="project" value="UniProtKB-SubCell"/>
</dbReference>
<dbReference type="RefSeq" id="XP_022578962.1">
    <property type="nucleotide sequence ID" value="XM_022730231.1"/>
</dbReference>